<dbReference type="EMBL" id="VSRR010011250">
    <property type="protein sequence ID" value="MPC52918.1"/>
    <property type="molecule type" value="Genomic_DNA"/>
</dbReference>
<name>A0A5B7G753_PORTR</name>
<feature type="region of interest" description="Disordered" evidence="1">
    <location>
        <begin position="88"/>
        <end position="108"/>
    </location>
</feature>
<feature type="region of interest" description="Disordered" evidence="1">
    <location>
        <begin position="43"/>
        <end position="74"/>
    </location>
</feature>
<protein>
    <submittedName>
        <fullName evidence="2">Uncharacterized protein</fullName>
    </submittedName>
</protein>
<accession>A0A5B7G753</accession>
<evidence type="ECO:0000313" key="3">
    <source>
        <dbReference type="Proteomes" id="UP000324222"/>
    </source>
</evidence>
<proteinExistence type="predicted"/>
<organism evidence="2 3">
    <name type="scientific">Portunus trituberculatus</name>
    <name type="common">Swimming crab</name>
    <name type="synonym">Neptunus trituberculatus</name>
    <dbReference type="NCBI Taxonomy" id="210409"/>
    <lineage>
        <taxon>Eukaryota</taxon>
        <taxon>Metazoa</taxon>
        <taxon>Ecdysozoa</taxon>
        <taxon>Arthropoda</taxon>
        <taxon>Crustacea</taxon>
        <taxon>Multicrustacea</taxon>
        <taxon>Malacostraca</taxon>
        <taxon>Eumalacostraca</taxon>
        <taxon>Eucarida</taxon>
        <taxon>Decapoda</taxon>
        <taxon>Pleocyemata</taxon>
        <taxon>Brachyura</taxon>
        <taxon>Eubrachyura</taxon>
        <taxon>Portunoidea</taxon>
        <taxon>Portunidae</taxon>
        <taxon>Portuninae</taxon>
        <taxon>Portunus</taxon>
    </lineage>
</organism>
<dbReference type="AlphaFoldDB" id="A0A5B7G753"/>
<keyword evidence="3" id="KW-1185">Reference proteome</keyword>
<sequence>MNLGKKIFGSTCKTYLVYFYPPKRAVRLILGTDSTTYQEALTPCTSPPYRLATNTSSSSSPPSSSTTRATGSYSLRQIPFLDTVSGTTTSSFPSVHEQTDIETVQFPH</sequence>
<dbReference type="Proteomes" id="UP000324222">
    <property type="component" value="Unassembled WGS sequence"/>
</dbReference>
<reference evidence="2 3" key="1">
    <citation type="submission" date="2019-05" db="EMBL/GenBank/DDBJ databases">
        <title>Another draft genome of Portunus trituberculatus and its Hox gene families provides insights of decapod evolution.</title>
        <authorList>
            <person name="Jeong J.-H."/>
            <person name="Song I."/>
            <person name="Kim S."/>
            <person name="Choi T."/>
            <person name="Kim D."/>
            <person name="Ryu S."/>
            <person name="Kim W."/>
        </authorList>
    </citation>
    <scope>NUCLEOTIDE SEQUENCE [LARGE SCALE GENOMIC DNA]</scope>
    <source>
        <tissue evidence="2">Muscle</tissue>
    </source>
</reference>
<feature type="compositionally biased region" description="Low complexity" evidence="1">
    <location>
        <begin position="55"/>
        <end position="67"/>
    </location>
</feature>
<comment type="caution">
    <text evidence="2">The sequence shown here is derived from an EMBL/GenBank/DDBJ whole genome shotgun (WGS) entry which is preliminary data.</text>
</comment>
<evidence type="ECO:0000313" key="2">
    <source>
        <dbReference type="EMBL" id="MPC52918.1"/>
    </source>
</evidence>
<gene>
    <name evidence="2" type="ORF">E2C01_046799</name>
</gene>
<evidence type="ECO:0000256" key="1">
    <source>
        <dbReference type="SAM" id="MobiDB-lite"/>
    </source>
</evidence>